<accession>A0AAE9HXC2</accession>
<organism evidence="1 2">
    <name type="scientific">Conchiformibius steedae DSM 2580</name>
    <dbReference type="NCBI Taxonomy" id="1121352"/>
    <lineage>
        <taxon>Bacteria</taxon>
        <taxon>Pseudomonadati</taxon>
        <taxon>Pseudomonadota</taxon>
        <taxon>Betaproteobacteria</taxon>
        <taxon>Neisseriales</taxon>
        <taxon>Neisseriaceae</taxon>
        <taxon>Conchiformibius</taxon>
    </lineage>
</organism>
<reference evidence="1" key="1">
    <citation type="submission" date="2022-05" db="EMBL/GenBank/DDBJ databases">
        <title>Alysiella filiformis genome sequencing.</title>
        <authorList>
            <person name="Viehboeck T."/>
        </authorList>
    </citation>
    <scope>NUCLEOTIDE SEQUENCE</scope>
    <source>
        <strain evidence="1">DSM 2580</strain>
    </source>
</reference>
<sequence length="74" mass="8387">MSVQKDSLPKRFVVVLPNVVPNTLLLEFRSFEAPHLGTVALVEIDCRQDWQETQEAMEVFINTGVLNLKGLVYV</sequence>
<gene>
    <name evidence="1" type="ORF">LNQ82_04535</name>
</gene>
<evidence type="ECO:0000313" key="2">
    <source>
        <dbReference type="Proteomes" id="UP001056819"/>
    </source>
</evidence>
<proteinExistence type="predicted"/>
<dbReference type="EMBL" id="CP097501">
    <property type="protein sequence ID" value="URD68418.1"/>
    <property type="molecule type" value="Genomic_DNA"/>
</dbReference>
<dbReference type="Proteomes" id="UP001056819">
    <property type="component" value="Chromosome"/>
</dbReference>
<name>A0AAE9HXC2_9NEIS</name>
<dbReference type="AlphaFoldDB" id="A0AAE9HXC2"/>
<evidence type="ECO:0000313" key="1">
    <source>
        <dbReference type="EMBL" id="URD68418.1"/>
    </source>
</evidence>
<protein>
    <submittedName>
        <fullName evidence="1">Uncharacterized protein</fullName>
    </submittedName>
</protein>
<dbReference type="RefSeq" id="WP_027022333.1">
    <property type="nucleotide sequence ID" value="NZ_CP097501.1"/>
</dbReference>